<gene>
    <name evidence="5" type="ORF">GCM10023350_25300</name>
</gene>
<keyword evidence="1 2" id="KW-0732">Signal</keyword>
<evidence type="ECO:0000313" key="6">
    <source>
        <dbReference type="Proteomes" id="UP001499882"/>
    </source>
</evidence>
<sequence length="601" mass="64397">MMFNLTRRRLGVGIATVSLAAGAVMGTGATLSANGADPVAFSVTGLVLGVGNDETSRTVAWYSATDPSAGESVELATKQDFSDKTVVPATVDANTTTDAKTGVALTNYNGKVKLSGLKANTTYYYRVAEKGSSTNVSSVSSFKTGTFGNGDFQFLFFGDPQIGSSGDPETDGEGWEWTMDQTEKQSPKAELYVSGGDQVNTANNETEWDNFLQPDQLRSVPWAATIGNHDVSGYAYEQHFALPETVDRSDAMYTNAASKSQLSGGDYWYKWKGVLFIDLNSNAYSAGNGSDPAHVAFVTQTIQAQKDAGIKHVVLVYHHSIYSPADHANDTDNQQRRGDFTKAFSDLGVDLVLQGHDHSYSRTYALKGTALGSAPVKADANEQPGQQTVVEKEGGVVYVTANTASGSKYYDLTEPDASKGGYGPDTKIGGPQSVQTGNHAQAHVRHWANSVENQEHVQTYVEVTVNDKGLQVKNIRANDATSGPNPAVDRGNVTGVGPELSDWAAPIGSVQDQFDVFRNGTDISPIFPPMDVVTKTETQTVTETIVKDHTVVKEVVPAKVKAKVAAKIKVLARHIKKAHGAKKAQLKAQLAAYRAIQKQLR</sequence>
<dbReference type="PANTHER" id="PTHR45867:SF3">
    <property type="entry name" value="ACID PHOSPHATASE TYPE 7"/>
    <property type="match status" value="1"/>
</dbReference>
<reference evidence="6" key="1">
    <citation type="journal article" date="2019" name="Int. J. Syst. Evol. Microbiol.">
        <title>The Global Catalogue of Microorganisms (GCM) 10K type strain sequencing project: providing services to taxonomists for standard genome sequencing and annotation.</title>
        <authorList>
            <consortium name="The Broad Institute Genomics Platform"/>
            <consortium name="The Broad Institute Genome Sequencing Center for Infectious Disease"/>
            <person name="Wu L."/>
            <person name="Ma J."/>
        </authorList>
    </citation>
    <scope>NUCLEOTIDE SEQUENCE [LARGE SCALE GENOMIC DNA]</scope>
    <source>
        <strain evidence="6">JCM 18532</strain>
    </source>
</reference>
<dbReference type="InterPro" id="IPR015914">
    <property type="entry name" value="PAPs_N"/>
</dbReference>
<evidence type="ECO:0000256" key="1">
    <source>
        <dbReference type="ARBA" id="ARBA00022729"/>
    </source>
</evidence>
<keyword evidence="6" id="KW-1185">Reference proteome</keyword>
<feature type="signal peptide" evidence="2">
    <location>
        <begin position="1"/>
        <end position="23"/>
    </location>
</feature>
<evidence type="ECO:0008006" key="7">
    <source>
        <dbReference type="Google" id="ProtNLM"/>
    </source>
</evidence>
<evidence type="ECO:0000256" key="2">
    <source>
        <dbReference type="SAM" id="SignalP"/>
    </source>
</evidence>
<dbReference type="InterPro" id="IPR008963">
    <property type="entry name" value="Purple_acid_Pase-like_N"/>
</dbReference>
<comment type="caution">
    <text evidence="5">The sequence shown here is derived from an EMBL/GenBank/DDBJ whole genome shotgun (WGS) entry which is preliminary data.</text>
</comment>
<dbReference type="Gene3D" id="2.60.40.380">
    <property type="entry name" value="Purple acid phosphatase-like, N-terminal"/>
    <property type="match status" value="1"/>
</dbReference>
<protein>
    <recommendedName>
        <fullName evidence="7">Metallophosphoesterase family protein</fullName>
    </recommendedName>
</protein>
<dbReference type="Pfam" id="PF00149">
    <property type="entry name" value="Metallophos"/>
    <property type="match status" value="1"/>
</dbReference>
<evidence type="ECO:0000259" key="4">
    <source>
        <dbReference type="Pfam" id="PF16656"/>
    </source>
</evidence>
<dbReference type="EMBL" id="BAABKN010000015">
    <property type="protein sequence ID" value="GAA4739858.1"/>
    <property type="molecule type" value="Genomic_DNA"/>
</dbReference>
<dbReference type="SUPFAM" id="SSF49363">
    <property type="entry name" value="Purple acid phosphatase, N-terminal domain"/>
    <property type="match status" value="1"/>
</dbReference>
<evidence type="ECO:0000313" key="5">
    <source>
        <dbReference type="EMBL" id="GAA4739858.1"/>
    </source>
</evidence>
<proteinExistence type="predicted"/>
<dbReference type="SUPFAM" id="SSF56300">
    <property type="entry name" value="Metallo-dependent phosphatases"/>
    <property type="match status" value="1"/>
</dbReference>
<evidence type="ECO:0000259" key="3">
    <source>
        <dbReference type="Pfam" id="PF00149"/>
    </source>
</evidence>
<name>A0ABP8YX34_9ACTN</name>
<dbReference type="InterPro" id="IPR029052">
    <property type="entry name" value="Metallo-depent_PP-like"/>
</dbReference>
<feature type="chain" id="PRO_5047398537" description="Metallophosphoesterase family protein" evidence="2">
    <location>
        <begin position="24"/>
        <end position="601"/>
    </location>
</feature>
<dbReference type="Gene3D" id="3.60.21.10">
    <property type="match status" value="1"/>
</dbReference>
<dbReference type="InterPro" id="IPR004843">
    <property type="entry name" value="Calcineurin-like_PHP"/>
</dbReference>
<organism evidence="5 6">
    <name type="scientific">Nocardioides endophyticus</name>
    <dbReference type="NCBI Taxonomy" id="1353775"/>
    <lineage>
        <taxon>Bacteria</taxon>
        <taxon>Bacillati</taxon>
        <taxon>Actinomycetota</taxon>
        <taxon>Actinomycetes</taxon>
        <taxon>Propionibacteriales</taxon>
        <taxon>Nocardioidaceae</taxon>
        <taxon>Nocardioides</taxon>
    </lineage>
</organism>
<dbReference type="Proteomes" id="UP001499882">
    <property type="component" value="Unassembled WGS sequence"/>
</dbReference>
<dbReference type="RefSeq" id="WP_345527143.1">
    <property type="nucleotide sequence ID" value="NZ_BAABKN010000015.1"/>
</dbReference>
<dbReference type="PANTHER" id="PTHR45867">
    <property type="entry name" value="PURPLE ACID PHOSPHATASE"/>
    <property type="match status" value="1"/>
</dbReference>
<feature type="domain" description="Purple acid phosphatase N-terminal" evidence="4">
    <location>
        <begin position="46"/>
        <end position="144"/>
    </location>
</feature>
<accession>A0ABP8YX34</accession>
<feature type="domain" description="Calcineurin-like phosphoesterase" evidence="3">
    <location>
        <begin position="154"/>
        <end position="360"/>
    </location>
</feature>
<dbReference type="Pfam" id="PF16656">
    <property type="entry name" value="Pur_ac_phosph_N"/>
    <property type="match status" value="1"/>
</dbReference>